<keyword evidence="1" id="KW-0472">Membrane</keyword>
<gene>
    <name evidence="2" type="ORF">ACFQPS_06690</name>
</gene>
<accession>A0ABW2KTZ4</accession>
<reference evidence="3" key="1">
    <citation type="journal article" date="2019" name="Int. J. Syst. Evol. Microbiol.">
        <title>The Global Catalogue of Microorganisms (GCM) 10K type strain sequencing project: providing services to taxonomists for standard genome sequencing and annotation.</title>
        <authorList>
            <consortium name="The Broad Institute Genomics Platform"/>
            <consortium name="The Broad Institute Genome Sequencing Center for Infectious Disease"/>
            <person name="Wu L."/>
            <person name="Ma J."/>
        </authorList>
    </citation>
    <scope>NUCLEOTIDE SEQUENCE [LARGE SCALE GENOMIC DNA]</scope>
    <source>
        <strain evidence="3">CGMCC 1.16275</strain>
    </source>
</reference>
<evidence type="ECO:0000313" key="3">
    <source>
        <dbReference type="Proteomes" id="UP001596456"/>
    </source>
</evidence>
<proteinExistence type="predicted"/>
<evidence type="ECO:0000313" key="2">
    <source>
        <dbReference type="EMBL" id="MFC7332845.1"/>
    </source>
</evidence>
<feature type="transmembrane region" description="Helical" evidence="1">
    <location>
        <begin position="392"/>
        <end position="411"/>
    </location>
</feature>
<keyword evidence="1" id="KW-1133">Transmembrane helix</keyword>
<comment type="caution">
    <text evidence="2">The sequence shown here is derived from an EMBL/GenBank/DDBJ whole genome shotgun (WGS) entry which is preliminary data.</text>
</comment>
<feature type="transmembrane region" description="Helical" evidence="1">
    <location>
        <begin position="21"/>
        <end position="40"/>
    </location>
</feature>
<protein>
    <submittedName>
        <fullName evidence="2">DUF445 domain-containing protein</fullName>
    </submittedName>
</protein>
<organism evidence="2 3">
    <name type="scientific">Rhodocista pekingensis</name>
    <dbReference type="NCBI Taxonomy" id="201185"/>
    <lineage>
        <taxon>Bacteria</taxon>
        <taxon>Pseudomonadati</taxon>
        <taxon>Pseudomonadota</taxon>
        <taxon>Alphaproteobacteria</taxon>
        <taxon>Rhodospirillales</taxon>
        <taxon>Azospirillaceae</taxon>
        <taxon>Rhodocista</taxon>
    </lineage>
</organism>
<sequence length="416" mass="46228">MRTGDDQALRERETELARYRLLAGSALGVAAAGWAASHFAPLPPEAVHPLRAVAEAGMVGGLADWFAVTALFRRPLGLPIPHTALVPKNRDRIADGIAAYIDREFLEPGMLVEQLHRMDLADRIARMLHDGQSRARVVDVVVRLLPGLVRGDGEAAIRGTLTRALQEALGGVDLRRPLARVLRAVVESDALEALLTELSDRLVGMVQDRRDWLQEAVEARSRWWIPRAVDRRVAGNLADAAIDHLFDLRSPHSDVGRDLRRWLRELPDEVERGGPLGERLTRVVRMALQDTSFSQLLDKAVSTLRRLVVDDLEGPDSRIRGVVEAAVASLASQLDDAELRGRVNRSVEDAFVAAIPRWRERIRDFISETLRGQDLDEFTRRMEVRVGKDLQYIRINGTILGAMIGGLLYVLNGLLA</sequence>
<keyword evidence="1" id="KW-0812">Transmembrane</keyword>
<dbReference type="EMBL" id="JBHTCM010000007">
    <property type="protein sequence ID" value="MFC7332845.1"/>
    <property type="molecule type" value="Genomic_DNA"/>
</dbReference>
<evidence type="ECO:0000256" key="1">
    <source>
        <dbReference type="SAM" id="Phobius"/>
    </source>
</evidence>
<keyword evidence="3" id="KW-1185">Reference proteome</keyword>
<dbReference type="PANTHER" id="PTHR38442">
    <property type="entry name" value="INNER MEMBRANE PROTEIN-RELATED"/>
    <property type="match status" value="1"/>
</dbReference>
<dbReference type="Proteomes" id="UP001596456">
    <property type="component" value="Unassembled WGS sequence"/>
</dbReference>
<dbReference type="Pfam" id="PF04286">
    <property type="entry name" value="DUF445"/>
    <property type="match status" value="1"/>
</dbReference>
<name>A0ABW2KTZ4_9PROT</name>
<dbReference type="InterPro" id="IPR007383">
    <property type="entry name" value="DUF445"/>
</dbReference>
<dbReference type="RefSeq" id="WP_377357548.1">
    <property type="nucleotide sequence ID" value="NZ_JBHTCM010000007.1"/>
</dbReference>
<dbReference type="PANTHER" id="PTHR38442:SF1">
    <property type="entry name" value="INNER MEMBRANE PROTEIN"/>
    <property type="match status" value="1"/>
</dbReference>